<dbReference type="GO" id="GO:0004888">
    <property type="term" value="F:transmembrane signaling receptor activity"/>
    <property type="evidence" value="ECO:0007669"/>
    <property type="project" value="InterPro"/>
</dbReference>
<evidence type="ECO:0000256" key="2">
    <source>
        <dbReference type="ARBA" id="ARBA00023224"/>
    </source>
</evidence>
<feature type="transmembrane region" description="Helical" evidence="7">
    <location>
        <begin position="75"/>
        <end position="95"/>
    </location>
</feature>
<dbReference type="EMBL" id="FP565814">
    <property type="protein sequence ID" value="CBH25736.1"/>
    <property type="molecule type" value="Genomic_DNA"/>
</dbReference>
<evidence type="ECO:0000259" key="8">
    <source>
        <dbReference type="PROSITE" id="PS50111"/>
    </source>
</evidence>
<dbReference type="SUPFAM" id="SSF58104">
    <property type="entry name" value="Methyl-accepting chemotaxis protein (MCP) signaling domain"/>
    <property type="match status" value="1"/>
</dbReference>
<protein>
    <submittedName>
        <fullName evidence="9">Probable sensor protein FixL</fullName>
    </submittedName>
</protein>
<feature type="region of interest" description="Disordered" evidence="6">
    <location>
        <begin position="631"/>
        <end position="677"/>
    </location>
</feature>
<keyword evidence="7" id="KW-0812">Transmembrane</keyword>
<dbReference type="Proteomes" id="UP000000933">
    <property type="component" value="Chromosome"/>
</dbReference>
<dbReference type="GO" id="GO:0016020">
    <property type="term" value="C:membrane"/>
    <property type="evidence" value="ECO:0007669"/>
    <property type="project" value="UniProtKB-SubCell"/>
</dbReference>
<dbReference type="FunFam" id="1.10.287.950:FF:000001">
    <property type="entry name" value="Methyl-accepting chemotaxis sensory transducer"/>
    <property type="match status" value="1"/>
</dbReference>
<evidence type="ECO:0000256" key="1">
    <source>
        <dbReference type="ARBA" id="ARBA00004370"/>
    </source>
</evidence>
<keyword evidence="5" id="KW-0175">Coiled coil</keyword>
<keyword evidence="7" id="KW-0472">Membrane</keyword>
<dbReference type="GO" id="GO:0007165">
    <property type="term" value="P:signal transduction"/>
    <property type="evidence" value="ECO:0007669"/>
    <property type="project" value="UniProtKB-KW"/>
</dbReference>
<dbReference type="PANTHER" id="PTHR32089">
    <property type="entry name" value="METHYL-ACCEPTING CHEMOTAXIS PROTEIN MCPB"/>
    <property type="match status" value="1"/>
</dbReference>
<keyword evidence="2 4" id="KW-0807">Transducer</keyword>
<dbReference type="PRINTS" id="PR00260">
    <property type="entry name" value="CHEMTRNSDUCR"/>
</dbReference>
<feature type="region of interest" description="Disordered" evidence="6">
    <location>
        <begin position="25"/>
        <end position="49"/>
    </location>
</feature>
<name>D5HCI1_SALRM</name>
<evidence type="ECO:0000256" key="3">
    <source>
        <dbReference type="ARBA" id="ARBA00029447"/>
    </source>
</evidence>
<feature type="region of interest" description="Disordered" evidence="6">
    <location>
        <begin position="404"/>
        <end position="426"/>
    </location>
</feature>
<dbReference type="SMART" id="SM00283">
    <property type="entry name" value="MA"/>
    <property type="match status" value="1"/>
</dbReference>
<dbReference type="PANTHER" id="PTHR32089:SF112">
    <property type="entry name" value="LYSOZYME-LIKE PROTEIN-RELATED"/>
    <property type="match status" value="1"/>
</dbReference>
<gene>
    <name evidence="9" type="primary">fixL</name>
    <name evidence="9" type="ordered locus">SRM_02815</name>
</gene>
<evidence type="ECO:0000256" key="5">
    <source>
        <dbReference type="SAM" id="Coils"/>
    </source>
</evidence>
<evidence type="ECO:0000256" key="4">
    <source>
        <dbReference type="PROSITE-ProRule" id="PRU00284"/>
    </source>
</evidence>
<dbReference type="Gene3D" id="1.10.287.950">
    <property type="entry name" value="Methyl-accepting chemotaxis protein"/>
    <property type="match status" value="1"/>
</dbReference>
<reference evidence="9 10" key="1">
    <citation type="journal article" date="2010" name="ISME J.">
        <title>Fine-scale evolution: genomic, phenotypic and ecological differentiation in two coexisting Salinibacter ruber strains.</title>
        <authorList>
            <person name="Pena A."/>
            <person name="Teeling H."/>
            <person name="Huerta-Cepas J."/>
            <person name="Santos F."/>
            <person name="Yarza P."/>
            <person name="Brito-Echeverria J."/>
            <person name="Lucio M."/>
            <person name="Schmitt-Kopplin P."/>
            <person name="Meseguer I."/>
            <person name="Schenowitz C."/>
            <person name="Dossat C."/>
            <person name="Barbe V."/>
            <person name="Dopazo J."/>
            <person name="Rossello-Mora R."/>
            <person name="Schuler M."/>
            <person name="Glockner F.O."/>
            <person name="Amann R."/>
            <person name="Gabaldon T."/>
            <person name="Anton J."/>
        </authorList>
    </citation>
    <scope>NUCLEOTIDE SEQUENCE [LARGE SCALE GENOMIC DNA]</scope>
    <source>
        <strain evidence="9 10">M8</strain>
    </source>
</reference>
<proteinExistence type="inferred from homology"/>
<evidence type="ECO:0000313" key="10">
    <source>
        <dbReference type="Proteomes" id="UP000000933"/>
    </source>
</evidence>
<organism evidence="9 10">
    <name type="scientific">Salinibacter ruber (strain M8)</name>
    <dbReference type="NCBI Taxonomy" id="761659"/>
    <lineage>
        <taxon>Bacteria</taxon>
        <taxon>Pseudomonadati</taxon>
        <taxon>Rhodothermota</taxon>
        <taxon>Rhodothermia</taxon>
        <taxon>Rhodothermales</taxon>
        <taxon>Salinibacteraceae</taxon>
        <taxon>Salinibacter</taxon>
    </lineage>
</organism>
<sequence>MHRRDVPPVRCRSATVSCTLSVQSAMPSSTTAPSEAAGSPPGDVEASADTVAPDEIHRRFVDYVTENYRDVDFRFAVLMTVQWAAAIVAAVLISPNTWAGTESTMHVHVYAAVLLGGLISAPPALLAWVRPGTTLTRHLIAGAQLMMSGLLIHLSGGRIETHFHIFASLAFLSLYHDWRVLLTGAAVTGVDHVVRGIIWPESIYGVLTASPWRTVEHVAWVVFAVSFLAVGCVQAVRMYRRRAEQEAEAAQKNDRLDALLQDVKAAKTEAEEKREQADRLAEQSRVVRDYLEGEVERMLGAMNRLSDGDLTVEFEPGCVEDTLNEDLSETEALVDRLGDGFNRTVEQMRETLAEVDAAVEETATATRQVGAVADQLADGADRQHAQADEVATAVEEMSRTISSNADSATRAAEAAQQNGQQAETGAEVVGEAVEKMHEIADTVQDSARTVKELGASSEEIEEAVSIINDIADQTNLLALNAAIEAARTGEEGHGFAVVAEEVRELAERTAEATDDIAEMVAEIRDKADEAVSAMQQGEEQVQDGMALADEAGEALDKIVDGTQEAADTVSEIASATEEQSATSEQITQSVQGISEVSREAVTGIQQIADTVADMEARTDRLGRLVGHFTLGGEQAVGDPREAGPAANDAPDDSSTQPRAPTEGLPAASSSLGDGAPD</sequence>
<feature type="compositionally biased region" description="Low complexity" evidence="6">
    <location>
        <begin position="411"/>
        <end position="426"/>
    </location>
</feature>
<keyword evidence="7" id="KW-1133">Transmembrane helix</keyword>
<feature type="coiled-coil region" evidence="5">
    <location>
        <begin position="502"/>
        <end position="540"/>
    </location>
</feature>
<dbReference type="Pfam" id="PF00015">
    <property type="entry name" value="MCPsignal"/>
    <property type="match status" value="1"/>
</dbReference>
<feature type="coiled-coil region" evidence="5">
    <location>
        <begin position="233"/>
        <end position="283"/>
    </location>
</feature>
<feature type="domain" description="Methyl-accepting transducer" evidence="8">
    <location>
        <begin position="358"/>
        <end position="594"/>
    </location>
</feature>
<reference evidence="10" key="2">
    <citation type="submission" date="2010-04" db="EMBL/GenBank/DDBJ databases">
        <title>Genome sequence of Salinibacter ruber M8.</title>
        <authorList>
            <consortium name="Genoscope"/>
        </authorList>
    </citation>
    <scope>NUCLEOTIDE SEQUENCE [LARGE SCALE GENOMIC DNA]</scope>
    <source>
        <strain evidence="10">M8</strain>
    </source>
</reference>
<dbReference type="PROSITE" id="PS50111">
    <property type="entry name" value="CHEMOTAXIS_TRANSDUC_2"/>
    <property type="match status" value="1"/>
</dbReference>
<feature type="transmembrane region" description="Helical" evidence="7">
    <location>
        <begin position="217"/>
        <end position="236"/>
    </location>
</feature>
<evidence type="ECO:0000313" key="9">
    <source>
        <dbReference type="EMBL" id="CBH25736.1"/>
    </source>
</evidence>
<dbReference type="CDD" id="cd11386">
    <property type="entry name" value="MCP_signal"/>
    <property type="match status" value="1"/>
</dbReference>
<feature type="transmembrane region" description="Helical" evidence="7">
    <location>
        <begin position="107"/>
        <end position="129"/>
    </location>
</feature>
<comment type="subcellular location">
    <subcellularLocation>
        <location evidence="1">Membrane</location>
    </subcellularLocation>
</comment>
<evidence type="ECO:0000256" key="7">
    <source>
        <dbReference type="SAM" id="Phobius"/>
    </source>
</evidence>
<dbReference type="GO" id="GO:0006935">
    <property type="term" value="P:chemotaxis"/>
    <property type="evidence" value="ECO:0007669"/>
    <property type="project" value="InterPro"/>
</dbReference>
<dbReference type="KEGG" id="srm:SRM_02815"/>
<comment type="similarity">
    <text evidence="3">Belongs to the methyl-accepting chemotaxis (MCP) protein family.</text>
</comment>
<evidence type="ECO:0000256" key="6">
    <source>
        <dbReference type="SAM" id="MobiDB-lite"/>
    </source>
</evidence>
<dbReference type="HOGENOM" id="CLU_030800_0_0_10"/>
<dbReference type="InterPro" id="IPR004089">
    <property type="entry name" value="MCPsignal_dom"/>
</dbReference>
<accession>D5HCI1</accession>
<dbReference type="InterPro" id="IPR004090">
    <property type="entry name" value="Chemotax_Me-accpt_rcpt"/>
</dbReference>
<dbReference type="AlphaFoldDB" id="D5HCI1"/>